<reference evidence="2" key="1">
    <citation type="submission" date="2019-03" db="EMBL/GenBank/DDBJ databases">
        <title>Single cell metagenomics reveals metabolic interactions within the superorganism composed of flagellate Streblomastix strix and complex community of Bacteroidetes bacteria on its surface.</title>
        <authorList>
            <person name="Treitli S.C."/>
            <person name="Kolisko M."/>
            <person name="Husnik F."/>
            <person name="Keeling P."/>
            <person name="Hampl V."/>
        </authorList>
    </citation>
    <scope>NUCLEOTIDE SEQUENCE</scope>
    <source>
        <strain evidence="2">STM</strain>
    </source>
</reference>
<feature type="transmembrane region" description="Helical" evidence="1">
    <location>
        <begin position="55"/>
        <end position="72"/>
    </location>
</feature>
<sequence>MRHFSILLDGKVKSVETKEKLPLNGWQSYLIFCFYAANSIFLTLLGCIKHNGTKSFPLCITYLVSVFIQLSVCHGRKPQTVKIEIINQQI</sequence>
<proteinExistence type="predicted"/>
<name>A0A5J4SQV9_9ZZZZ</name>
<evidence type="ECO:0000256" key="1">
    <source>
        <dbReference type="SAM" id="Phobius"/>
    </source>
</evidence>
<keyword evidence="1" id="KW-1133">Transmembrane helix</keyword>
<gene>
    <name evidence="2" type="ORF">EZS27_004777</name>
</gene>
<keyword evidence="1" id="KW-0472">Membrane</keyword>
<accession>A0A5J4SQV9</accession>
<comment type="caution">
    <text evidence="2">The sequence shown here is derived from an EMBL/GenBank/DDBJ whole genome shotgun (WGS) entry which is preliminary data.</text>
</comment>
<protein>
    <submittedName>
        <fullName evidence="2">Uncharacterized protein</fullName>
    </submittedName>
</protein>
<dbReference type="AlphaFoldDB" id="A0A5J4SQV9"/>
<dbReference type="EMBL" id="SNRY01000085">
    <property type="protein sequence ID" value="KAA6347753.1"/>
    <property type="molecule type" value="Genomic_DNA"/>
</dbReference>
<organism evidence="2">
    <name type="scientific">termite gut metagenome</name>
    <dbReference type="NCBI Taxonomy" id="433724"/>
    <lineage>
        <taxon>unclassified sequences</taxon>
        <taxon>metagenomes</taxon>
        <taxon>organismal metagenomes</taxon>
    </lineage>
</organism>
<feature type="transmembrane region" description="Helical" evidence="1">
    <location>
        <begin position="29"/>
        <end position="48"/>
    </location>
</feature>
<evidence type="ECO:0000313" key="2">
    <source>
        <dbReference type="EMBL" id="KAA6347753.1"/>
    </source>
</evidence>
<keyword evidence="1" id="KW-0812">Transmembrane</keyword>